<evidence type="ECO:0000313" key="2">
    <source>
        <dbReference type="EMBL" id="RCX18519.1"/>
    </source>
</evidence>
<comment type="caution">
    <text evidence="2">The sequence shown here is derived from an EMBL/GenBank/DDBJ whole genome shotgun (WGS) entry which is preliminary data.</text>
</comment>
<dbReference type="EMBL" id="QPJW01000006">
    <property type="protein sequence ID" value="RCX18519.1"/>
    <property type="molecule type" value="Genomic_DNA"/>
</dbReference>
<evidence type="ECO:0000256" key="1">
    <source>
        <dbReference type="SAM" id="SignalP"/>
    </source>
</evidence>
<protein>
    <submittedName>
        <fullName evidence="2">Uncharacterized protein</fullName>
    </submittedName>
</protein>
<dbReference type="OrthoDB" id="3035297at2"/>
<organism evidence="2 3">
    <name type="scientific">Fontibacillus phaseoli</name>
    <dbReference type="NCBI Taxonomy" id="1416533"/>
    <lineage>
        <taxon>Bacteria</taxon>
        <taxon>Bacillati</taxon>
        <taxon>Bacillota</taxon>
        <taxon>Bacilli</taxon>
        <taxon>Bacillales</taxon>
        <taxon>Paenibacillaceae</taxon>
        <taxon>Fontibacillus</taxon>
    </lineage>
</organism>
<evidence type="ECO:0000313" key="3">
    <source>
        <dbReference type="Proteomes" id="UP000253090"/>
    </source>
</evidence>
<reference evidence="2 3" key="1">
    <citation type="submission" date="2018-07" db="EMBL/GenBank/DDBJ databases">
        <title>Genomic Encyclopedia of Type Strains, Phase III (KMG-III): the genomes of soil and plant-associated and newly described type strains.</title>
        <authorList>
            <person name="Whitman W."/>
        </authorList>
    </citation>
    <scope>NUCLEOTIDE SEQUENCE [LARGE SCALE GENOMIC DNA]</scope>
    <source>
        <strain evidence="2 3">CECT 8333</strain>
    </source>
</reference>
<sequence length="270" mass="29388">MKILKKAGTLFSIGVLCLALNLGTASAASTESEVVHNPDVNGVAGLDLNKYFEDNNIPAEKQTILLSKVENNELWDAYKPESLSLLPDDFYSFNFFDGSQTKYYRFDDGSFMSVGVEVGGSQLVKGDHANKGDSSLISPLGSWNHGDYIDVWDYKVSKAVGTASAYYYADFEVGLPGTRKSRITNLYGANASGFGVTGTPSTEIVREYEDPGRSRSALARSYWYSQANLSFSWEYGVVGGGAETTIGTTCSLWLGVINGQIFVDSRVPYI</sequence>
<accession>A0A369BAF9</accession>
<dbReference type="Proteomes" id="UP000253090">
    <property type="component" value="Unassembled WGS sequence"/>
</dbReference>
<keyword evidence="3" id="KW-1185">Reference proteome</keyword>
<gene>
    <name evidence="2" type="ORF">DFP94_10651</name>
</gene>
<keyword evidence="1" id="KW-0732">Signal</keyword>
<name>A0A369BAF9_9BACL</name>
<dbReference type="AlphaFoldDB" id="A0A369BAF9"/>
<dbReference type="RefSeq" id="WP_114497390.1">
    <property type="nucleotide sequence ID" value="NZ_QPJW01000006.1"/>
</dbReference>
<proteinExistence type="predicted"/>
<feature type="chain" id="PRO_5017041704" evidence="1">
    <location>
        <begin position="28"/>
        <end position="270"/>
    </location>
</feature>
<feature type="signal peptide" evidence="1">
    <location>
        <begin position="1"/>
        <end position="27"/>
    </location>
</feature>